<name>A0ACC2DIK8_DIPCM</name>
<evidence type="ECO:0000313" key="1">
    <source>
        <dbReference type="EMBL" id="KAJ7554097.1"/>
    </source>
</evidence>
<protein>
    <submittedName>
        <fullName evidence="1">Uncharacterized protein</fullName>
    </submittedName>
</protein>
<accession>A0ACC2DIK8</accession>
<organism evidence="1 2">
    <name type="scientific">Diphasiastrum complanatum</name>
    <name type="common">Issler's clubmoss</name>
    <name type="synonym">Lycopodium complanatum</name>
    <dbReference type="NCBI Taxonomy" id="34168"/>
    <lineage>
        <taxon>Eukaryota</taxon>
        <taxon>Viridiplantae</taxon>
        <taxon>Streptophyta</taxon>
        <taxon>Embryophyta</taxon>
        <taxon>Tracheophyta</taxon>
        <taxon>Lycopodiopsida</taxon>
        <taxon>Lycopodiales</taxon>
        <taxon>Lycopodiaceae</taxon>
        <taxon>Lycopodioideae</taxon>
        <taxon>Diphasiastrum</taxon>
    </lineage>
</organism>
<keyword evidence="2" id="KW-1185">Reference proteome</keyword>
<dbReference type="Proteomes" id="UP001162992">
    <property type="component" value="Chromosome 6"/>
</dbReference>
<dbReference type="EMBL" id="CM055097">
    <property type="protein sequence ID" value="KAJ7554097.1"/>
    <property type="molecule type" value="Genomic_DNA"/>
</dbReference>
<proteinExistence type="predicted"/>
<sequence length="366" mass="41496">MAASSSSPSEHLHPPPSECFSEEEEEDDDTLAQFLEAEVLGYDEFLIASSNSSFQGSDNHEDLGGEAKRRCIEIEGCSIGAGSKFSLNDGVFGKIPIELFQNILKFLSSEDLSTCCRVCQFLRCAASDEVLWRRLFIMYNMGLCMHIYTYRYYLRWGFLSEGSSISKPRGSAWKQLYFERDKADMTEFVRNTPPDFREYYVQMQAAKRSQPPLPSQIKDDMWVVDPSVADQVTAWRKSLKLNDKSVGNHWCSGKTCSYHQIGDVFLCEKTGCAHVCDDTCREIVLDPSNDLLVCTVSGRCFDRWLSPAEEETEPGQQLLDNAAGAEEAEPFLGSGRLARAYWLGYNCIDEQELHEALREVLYPRCR</sequence>
<reference evidence="2" key="1">
    <citation type="journal article" date="2024" name="Proc. Natl. Acad. Sci. U.S.A.">
        <title>Extraordinary preservation of gene collinearity over three hundred million years revealed in homosporous lycophytes.</title>
        <authorList>
            <person name="Li C."/>
            <person name="Wickell D."/>
            <person name="Kuo L.Y."/>
            <person name="Chen X."/>
            <person name="Nie B."/>
            <person name="Liao X."/>
            <person name="Peng D."/>
            <person name="Ji J."/>
            <person name="Jenkins J."/>
            <person name="Williams M."/>
            <person name="Shu S."/>
            <person name="Plott C."/>
            <person name="Barry K."/>
            <person name="Rajasekar S."/>
            <person name="Grimwood J."/>
            <person name="Han X."/>
            <person name="Sun S."/>
            <person name="Hou Z."/>
            <person name="He W."/>
            <person name="Dai G."/>
            <person name="Sun C."/>
            <person name="Schmutz J."/>
            <person name="Leebens-Mack J.H."/>
            <person name="Li F.W."/>
            <person name="Wang L."/>
        </authorList>
    </citation>
    <scope>NUCLEOTIDE SEQUENCE [LARGE SCALE GENOMIC DNA]</scope>
    <source>
        <strain evidence="2">cv. PW_Plant_1</strain>
    </source>
</reference>
<comment type="caution">
    <text evidence="1">The sequence shown here is derived from an EMBL/GenBank/DDBJ whole genome shotgun (WGS) entry which is preliminary data.</text>
</comment>
<gene>
    <name evidence="1" type="ORF">O6H91_06G124600</name>
</gene>
<evidence type="ECO:0000313" key="2">
    <source>
        <dbReference type="Proteomes" id="UP001162992"/>
    </source>
</evidence>